<keyword evidence="1" id="KW-1133">Transmembrane helix</keyword>
<dbReference type="EMBL" id="CP002500">
    <property type="protein sequence ID" value="AET39452.1"/>
    <property type="molecule type" value="Genomic_DNA"/>
</dbReference>
<reference evidence="3" key="1">
    <citation type="journal article" date="2012" name="G3 (Bethesda)">
        <title>Pichia sorbitophila, an interspecies yeast hybrid reveals early steps of genome resolution following polyploidization.</title>
        <authorList>
            <person name="Leh Louis V."/>
            <person name="Despons L."/>
            <person name="Friedrich A."/>
            <person name="Martin T."/>
            <person name="Durrens P."/>
            <person name="Casaregola S."/>
            <person name="Neuveglise C."/>
            <person name="Fairhead C."/>
            <person name="Marck C."/>
            <person name="Cruz J.A."/>
            <person name="Straub M.L."/>
            <person name="Kugler V."/>
            <person name="Sacerdot C."/>
            <person name="Uzunov Z."/>
            <person name="Thierry A."/>
            <person name="Weiss S."/>
            <person name="Bleykasten C."/>
            <person name="De Montigny J."/>
            <person name="Jacques N."/>
            <person name="Jung P."/>
            <person name="Lemaire M."/>
            <person name="Mallet S."/>
            <person name="Morel G."/>
            <person name="Richard G.F."/>
            <person name="Sarkar A."/>
            <person name="Savel G."/>
            <person name="Schacherer J."/>
            <person name="Seret M.L."/>
            <person name="Talla E."/>
            <person name="Samson G."/>
            <person name="Jubin C."/>
            <person name="Poulain J."/>
            <person name="Vacherie B."/>
            <person name="Barbe V."/>
            <person name="Pelletier E."/>
            <person name="Sherman D.J."/>
            <person name="Westhof E."/>
            <person name="Weissenbach J."/>
            <person name="Baret P.V."/>
            <person name="Wincker P."/>
            <person name="Gaillardin C."/>
            <person name="Dujon B."/>
            <person name="Souciet J.L."/>
        </authorList>
    </citation>
    <scope>NUCLEOTIDE SEQUENCE [LARGE SCALE GENOMIC DNA]</scope>
    <source>
        <strain evidence="3">CBS 270.75 / DBVPG 7215 / KCTC 17166 / NRRL Y-17582</strain>
    </source>
</reference>
<dbReference type="InterPro" id="IPR038882">
    <property type="entry name" value="Rcf3"/>
</dbReference>
<organism evidence="2 3">
    <name type="scientific">Eremothecium cymbalariae (strain CBS 270.75 / DBVPG 7215 / KCTC 17166 / NRRL Y-17582)</name>
    <name type="common">Yeast</name>
    <dbReference type="NCBI Taxonomy" id="931890"/>
    <lineage>
        <taxon>Eukaryota</taxon>
        <taxon>Fungi</taxon>
        <taxon>Dikarya</taxon>
        <taxon>Ascomycota</taxon>
        <taxon>Saccharomycotina</taxon>
        <taxon>Saccharomycetes</taxon>
        <taxon>Saccharomycetales</taxon>
        <taxon>Saccharomycetaceae</taxon>
        <taxon>Eremothecium</taxon>
    </lineage>
</organism>
<evidence type="ECO:0000313" key="2">
    <source>
        <dbReference type="EMBL" id="AET39452.1"/>
    </source>
</evidence>
<dbReference type="PANTHER" id="PTHR39153">
    <property type="entry name" value="AGR244WP"/>
    <property type="match status" value="1"/>
</dbReference>
<dbReference type="InParanoid" id="G8JTU9"/>
<dbReference type="Proteomes" id="UP000006790">
    <property type="component" value="Chromosome 4"/>
</dbReference>
<evidence type="ECO:0000313" key="3">
    <source>
        <dbReference type="Proteomes" id="UP000006790"/>
    </source>
</evidence>
<keyword evidence="1" id="KW-0812">Transmembrane</keyword>
<dbReference type="GeneID" id="11470067"/>
<dbReference type="PANTHER" id="PTHR39153:SF1">
    <property type="entry name" value="AGR244WP"/>
    <property type="match status" value="1"/>
</dbReference>
<gene>
    <name evidence="2" type="ordered locus">Ecym_4398</name>
</gene>
<evidence type="ECO:0000256" key="1">
    <source>
        <dbReference type="SAM" id="Phobius"/>
    </source>
</evidence>
<keyword evidence="1" id="KW-0472">Membrane</keyword>
<dbReference type="OMA" id="SWISMGA"/>
<dbReference type="KEGG" id="erc:Ecym_4398"/>
<keyword evidence="3" id="KW-1185">Reference proteome</keyword>
<dbReference type="eggNOG" id="ENOG502S16Z">
    <property type="taxonomic scope" value="Eukaryota"/>
</dbReference>
<dbReference type="HOGENOM" id="CLU_2038426_0_0_1"/>
<proteinExistence type="predicted"/>
<dbReference type="FunCoup" id="G8JTU9">
    <property type="interactions" value="10"/>
</dbReference>
<protein>
    <submittedName>
        <fullName evidence="2">Uncharacterized protein</fullName>
    </submittedName>
</protein>
<dbReference type="OrthoDB" id="3979469at2759"/>
<dbReference type="STRING" id="931890.G8JTU9"/>
<sequence length="120" mass="13472">MGQVQPIHYAPGTVRQLTKEIAIAICVGALKGAVIGISSAFLLRTFSPVYRNVRTQVKVFYHCSWISMGAVFQADKQLIKFQETYHAQEALRRERILEEAADRGIFLEDDSIMPSKPSSE</sequence>
<accession>G8JTU9</accession>
<dbReference type="RefSeq" id="XP_003646269.1">
    <property type="nucleotide sequence ID" value="XM_003646221.1"/>
</dbReference>
<feature type="transmembrane region" description="Helical" evidence="1">
    <location>
        <begin position="21"/>
        <end position="43"/>
    </location>
</feature>
<name>G8JTU9_ERECY</name>
<dbReference type="AlphaFoldDB" id="G8JTU9"/>